<dbReference type="Proteomes" id="UP000735302">
    <property type="component" value="Unassembled WGS sequence"/>
</dbReference>
<protein>
    <submittedName>
        <fullName evidence="1">Polyprotein</fullName>
    </submittedName>
</protein>
<organism evidence="1 2">
    <name type="scientific">Plakobranchus ocellatus</name>
    <dbReference type="NCBI Taxonomy" id="259542"/>
    <lineage>
        <taxon>Eukaryota</taxon>
        <taxon>Metazoa</taxon>
        <taxon>Spiralia</taxon>
        <taxon>Lophotrochozoa</taxon>
        <taxon>Mollusca</taxon>
        <taxon>Gastropoda</taxon>
        <taxon>Heterobranchia</taxon>
        <taxon>Euthyneura</taxon>
        <taxon>Panpulmonata</taxon>
        <taxon>Sacoglossa</taxon>
        <taxon>Placobranchoidea</taxon>
        <taxon>Plakobranchidae</taxon>
        <taxon>Plakobranchus</taxon>
    </lineage>
</organism>
<dbReference type="AlphaFoldDB" id="A0AAV4AZE6"/>
<dbReference type="EMBL" id="BLXT01004673">
    <property type="protein sequence ID" value="GFO16526.1"/>
    <property type="molecule type" value="Genomic_DNA"/>
</dbReference>
<sequence length="111" mass="12301">MVELTVPYESMEEVQAFKEEKYLELTKELKNDGYEAKVMLVEIGAREFVGSSACGLLSKLSIGGNKRTKVLRLLAEIAETVLAGYGAEGMKDCFIRIKNTLMTEHPIGRNG</sequence>
<name>A0AAV4AZE6_9GAST</name>
<evidence type="ECO:0000313" key="1">
    <source>
        <dbReference type="EMBL" id="GFO16526.1"/>
    </source>
</evidence>
<proteinExistence type="predicted"/>
<accession>A0AAV4AZE6</accession>
<reference evidence="1 2" key="1">
    <citation type="journal article" date="2021" name="Elife">
        <title>Chloroplast acquisition without the gene transfer in kleptoplastic sea slugs, Plakobranchus ocellatus.</title>
        <authorList>
            <person name="Maeda T."/>
            <person name="Takahashi S."/>
            <person name="Yoshida T."/>
            <person name="Shimamura S."/>
            <person name="Takaki Y."/>
            <person name="Nagai Y."/>
            <person name="Toyoda A."/>
            <person name="Suzuki Y."/>
            <person name="Arimoto A."/>
            <person name="Ishii H."/>
            <person name="Satoh N."/>
            <person name="Nishiyama T."/>
            <person name="Hasebe M."/>
            <person name="Maruyama T."/>
            <person name="Minagawa J."/>
            <person name="Obokata J."/>
            <person name="Shigenobu S."/>
        </authorList>
    </citation>
    <scope>NUCLEOTIDE SEQUENCE [LARGE SCALE GENOMIC DNA]</scope>
</reference>
<evidence type="ECO:0000313" key="2">
    <source>
        <dbReference type="Proteomes" id="UP000735302"/>
    </source>
</evidence>
<keyword evidence="2" id="KW-1185">Reference proteome</keyword>
<gene>
    <name evidence="1" type="ORF">PoB_004303100</name>
</gene>
<comment type="caution">
    <text evidence="1">The sequence shown here is derived from an EMBL/GenBank/DDBJ whole genome shotgun (WGS) entry which is preliminary data.</text>
</comment>